<organism evidence="1 2">
    <name type="scientific">Allobacillus saliphilus</name>
    <dbReference type="NCBI Taxonomy" id="2912308"/>
    <lineage>
        <taxon>Bacteria</taxon>
        <taxon>Bacillati</taxon>
        <taxon>Bacillota</taxon>
        <taxon>Bacilli</taxon>
        <taxon>Bacillales</taxon>
        <taxon>Bacillaceae</taxon>
        <taxon>Allobacillus</taxon>
    </lineage>
</organism>
<name>A0A941CRY7_9BACI</name>
<dbReference type="RefSeq" id="WP_212367088.1">
    <property type="nucleotide sequence ID" value="NZ_JAGSIE010000003.1"/>
</dbReference>
<proteinExistence type="predicted"/>
<dbReference type="AlphaFoldDB" id="A0A941CRY7"/>
<accession>A0A941CRY7</accession>
<reference evidence="1 2" key="1">
    <citation type="submission" date="2021-04" db="EMBL/GenBank/DDBJ databases">
        <title>Allobacillus sp. nov. SKP8-2 isolated from shrimp paste.</title>
        <authorList>
            <person name="Tanasupawat S."/>
            <person name="Yiamsombat S."/>
            <person name="Kanchanasin P."/>
            <person name="Kuncharoen N."/>
        </authorList>
    </citation>
    <scope>NUCLEOTIDE SEQUENCE [LARGE SCALE GENOMIC DNA]</scope>
    <source>
        <strain evidence="1 2">SKP8-2</strain>
    </source>
</reference>
<dbReference type="EMBL" id="JAGSIE010000003">
    <property type="protein sequence ID" value="MBR7552604.1"/>
    <property type="molecule type" value="Genomic_DNA"/>
</dbReference>
<evidence type="ECO:0000313" key="1">
    <source>
        <dbReference type="EMBL" id="MBR7552604.1"/>
    </source>
</evidence>
<comment type="caution">
    <text evidence="1">The sequence shown here is derived from an EMBL/GenBank/DDBJ whole genome shotgun (WGS) entry which is preliminary data.</text>
</comment>
<dbReference type="Proteomes" id="UP000675431">
    <property type="component" value="Unassembled WGS sequence"/>
</dbReference>
<sequence length="61" mass="7114">MSSSIQSYIIRYQEQMNDSKTLVKIKVTNVQTDENTFFENVDEALSFIRTNLQPKRGEVVE</sequence>
<keyword evidence="2" id="KW-1185">Reference proteome</keyword>
<evidence type="ECO:0000313" key="2">
    <source>
        <dbReference type="Proteomes" id="UP000675431"/>
    </source>
</evidence>
<protein>
    <submittedName>
        <fullName evidence="1">Uncharacterized protein</fullName>
    </submittedName>
</protein>
<gene>
    <name evidence="1" type="ORF">KC820_00415</name>
</gene>